<evidence type="ECO:0008006" key="4">
    <source>
        <dbReference type="Google" id="ProtNLM"/>
    </source>
</evidence>
<sequence length="242" mass="28042">MLYKQGNIWWCDFTFDGKRRRYSCRTKDKKVAEEVENAIRGEVVRGKFDLPQKYKSNPIFGEVFQNYINNQSPGKNKDLKIYSSKHFLPVFKDKNISDITTGDIKNYQLQRKLEILSLPKNKGKKESEISFRMANAEIITLSHFFNYCIENDYIDKKNPASKIKKLNELKRLKTLSDSDIQKLIAGATNKITRDIITFLISELLTLFYTLHPKSFKITPCSLVSVTVLDQLKSSFTDLSCTL</sequence>
<dbReference type="InterPro" id="IPR011010">
    <property type="entry name" value="DNA_brk_join_enz"/>
</dbReference>
<dbReference type="Gene3D" id="1.10.150.130">
    <property type="match status" value="1"/>
</dbReference>
<accession>A0A519BNZ3</accession>
<name>A0A519BNZ3_9DELT</name>
<gene>
    <name evidence="2" type="ORF">EVG15_02520</name>
</gene>
<dbReference type="Proteomes" id="UP000319296">
    <property type="component" value="Unassembled WGS sequence"/>
</dbReference>
<keyword evidence="1" id="KW-0238">DNA-binding</keyword>
<protein>
    <recommendedName>
        <fullName evidence="4">Core-binding (CB) domain-containing protein</fullName>
    </recommendedName>
</protein>
<dbReference type="InterPro" id="IPR010998">
    <property type="entry name" value="Integrase_recombinase_N"/>
</dbReference>
<dbReference type="AlphaFoldDB" id="A0A519BNZ3"/>
<dbReference type="GO" id="GO:0003677">
    <property type="term" value="F:DNA binding"/>
    <property type="evidence" value="ECO:0007669"/>
    <property type="project" value="UniProtKB-KW"/>
</dbReference>
<proteinExistence type="predicted"/>
<comment type="caution">
    <text evidence="2">The sequence shown here is derived from an EMBL/GenBank/DDBJ whole genome shotgun (WGS) entry which is preliminary data.</text>
</comment>
<evidence type="ECO:0000313" key="2">
    <source>
        <dbReference type="EMBL" id="RZD18996.1"/>
    </source>
</evidence>
<dbReference type="SUPFAM" id="SSF56349">
    <property type="entry name" value="DNA breaking-rejoining enzymes"/>
    <property type="match status" value="1"/>
</dbReference>
<evidence type="ECO:0000256" key="1">
    <source>
        <dbReference type="ARBA" id="ARBA00023125"/>
    </source>
</evidence>
<reference evidence="2 3" key="1">
    <citation type="journal article" date="2019" name="ISME J.">
        <title>Insights into ecological role of a new deltaproteobacterial order Candidatus Acidulodesulfobacterales by metagenomics and metatranscriptomics.</title>
        <authorList>
            <person name="Tan S."/>
            <person name="Liu J."/>
            <person name="Fang Y."/>
            <person name="Hedlund B.P."/>
            <person name="Lian Z.H."/>
            <person name="Huang L.Y."/>
            <person name="Li J.T."/>
            <person name="Huang L.N."/>
            <person name="Li W.J."/>
            <person name="Jiang H.C."/>
            <person name="Dong H.L."/>
            <person name="Shu W.S."/>
        </authorList>
    </citation>
    <scope>NUCLEOTIDE SEQUENCE [LARGE SCALE GENOMIC DNA]</scope>
    <source>
        <strain evidence="2">AP1</strain>
    </source>
</reference>
<organism evidence="2 3">
    <name type="scientific">Candidatus Acididesulfobacter diazotrophicus</name>
    <dbReference type="NCBI Taxonomy" id="2597226"/>
    <lineage>
        <taxon>Bacteria</taxon>
        <taxon>Deltaproteobacteria</taxon>
        <taxon>Candidatus Acidulodesulfobacterales</taxon>
        <taxon>Candidatus Acididesulfobacter</taxon>
    </lineage>
</organism>
<evidence type="ECO:0000313" key="3">
    <source>
        <dbReference type="Proteomes" id="UP000319296"/>
    </source>
</evidence>
<dbReference type="EMBL" id="SGBB01000003">
    <property type="protein sequence ID" value="RZD18996.1"/>
    <property type="molecule type" value="Genomic_DNA"/>
</dbReference>